<dbReference type="PANTHER" id="PTHR22604:SF105">
    <property type="entry name" value="TRANS-1,2-DIHYDROBENZENE-1,2-DIOL DEHYDROGENASE"/>
    <property type="match status" value="1"/>
</dbReference>
<name>A0ABD5UUG9_9EURY</name>
<dbReference type="Proteomes" id="UP001596296">
    <property type="component" value="Unassembled WGS sequence"/>
</dbReference>
<reference evidence="5 6" key="1">
    <citation type="journal article" date="2019" name="Int. J. Syst. Evol. Microbiol.">
        <title>The Global Catalogue of Microorganisms (GCM) 10K type strain sequencing project: providing services to taxonomists for standard genome sequencing and annotation.</title>
        <authorList>
            <consortium name="The Broad Institute Genomics Platform"/>
            <consortium name="The Broad Institute Genome Sequencing Center for Infectious Disease"/>
            <person name="Wu L."/>
            <person name="Ma J."/>
        </authorList>
    </citation>
    <scope>NUCLEOTIDE SEQUENCE [LARGE SCALE GENOMIC DNA]</scope>
    <source>
        <strain evidence="5 6">SKJ47</strain>
    </source>
</reference>
<comment type="caution">
    <text evidence="5">The sequence shown here is derived from an EMBL/GenBank/DDBJ whole genome shotgun (WGS) entry which is preliminary data.</text>
</comment>
<comment type="similarity">
    <text evidence="1">Belongs to the Gfo/Idh/MocA family.</text>
</comment>
<proteinExistence type="inferred from homology"/>
<feature type="domain" description="Gfo/Idh/MocA-like oxidoreductase N-terminal" evidence="3">
    <location>
        <begin position="2"/>
        <end position="119"/>
    </location>
</feature>
<dbReference type="InterPro" id="IPR055170">
    <property type="entry name" value="GFO_IDH_MocA-like_dom"/>
</dbReference>
<dbReference type="Pfam" id="PF01408">
    <property type="entry name" value="GFO_IDH_MocA"/>
    <property type="match status" value="1"/>
</dbReference>
<dbReference type="InterPro" id="IPR000683">
    <property type="entry name" value="Gfo/Idh/MocA-like_OxRdtase_N"/>
</dbReference>
<dbReference type="Pfam" id="PF22725">
    <property type="entry name" value="GFO_IDH_MocA_C3"/>
    <property type="match status" value="1"/>
</dbReference>
<accession>A0ABD5UUG9</accession>
<organism evidence="5 6">
    <name type="scientific">Halopenitus salinus</name>
    <dbReference type="NCBI Taxonomy" id="1198295"/>
    <lineage>
        <taxon>Archaea</taxon>
        <taxon>Methanobacteriati</taxon>
        <taxon>Methanobacteriota</taxon>
        <taxon>Stenosarchaea group</taxon>
        <taxon>Halobacteria</taxon>
        <taxon>Halobacteriales</taxon>
        <taxon>Haloferacaceae</taxon>
        <taxon>Halopenitus</taxon>
    </lineage>
</organism>
<evidence type="ECO:0000259" key="4">
    <source>
        <dbReference type="Pfam" id="PF22725"/>
    </source>
</evidence>
<evidence type="ECO:0000256" key="2">
    <source>
        <dbReference type="ARBA" id="ARBA00023002"/>
    </source>
</evidence>
<dbReference type="GO" id="GO:0016491">
    <property type="term" value="F:oxidoreductase activity"/>
    <property type="evidence" value="ECO:0007669"/>
    <property type="project" value="UniProtKB-KW"/>
</dbReference>
<protein>
    <submittedName>
        <fullName evidence="5">Gfo/Idh/MocA family protein</fullName>
    </submittedName>
</protein>
<evidence type="ECO:0000313" key="6">
    <source>
        <dbReference type="Proteomes" id="UP001596296"/>
    </source>
</evidence>
<sequence>MRLGIISTAAIAREDLIPAVRRGEHTVQAIASRSEDRARTVADDLGIPDAYGSYEALFEAPNVDAVYNPLPNSMHAEWSKRAADHGKHVLCEKPLASDAAEAKDLIEYCRERDVVLMEAFMYRYLPRNLRARELARDLLEDVHHVSGTLKFPLEDPDDIRLDPDLAGGSLMDLGCYPVSVARWILGEPDRAFAYAHDARDCGVDTRMDGLLEYDSGALAQFDCSFDAQDVQRYRIEGANGWIEAEREVTYNAPTDVSTTLEYHVDGRHAVEEFDPADQYRHEVDHFSECIESGETPRTGGQDSIDNMRVIDALYESVETGEQVPL</sequence>
<evidence type="ECO:0000259" key="3">
    <source>
        <dbReference type="Pfam" id="PF01408"/>
    </source>
</evidence>
<dbReference type="Gene3D" id="3.30.360.10">
    <property type="entry name" value="Dihydrodipicolinate Reductase, domain 2"/>
    <property type="match status" value="1"/>
</dbReference>
<dbReference type="Gene3D" id="3.40.50.720">
    <property type="entry name" value="NAD(P)-binding Rossmann-like Domain"/>
    <property type="match status" value="1"/>
</dbReference>
<dbReference type="SUPFAM" id="SSF51735">
    <property type="entry name" value="NAD(P)-binding Rossmann-fold domains"/>
    <property type="match status" value="1"/>
</dbReference>
<feature type="domain" description="GFO/IDH/MocA-like oxidoreductase" evidence="4">
    <location>
        <begin position="138"/>
        <end position="243"/>
    </location>
</feature>
<dbReference type="AlphaFoldDB" id="A0ABD5UUG9"/>
<dbReference type="RefSeq" id="WP_379743556.1">
    <property type="nucleotide sequence ID" value="NZ_JBHSVN010000001.1"/>
</dbReference>
<gene>
    <name evidence="5" type="ORF">ACFQE9_09095</name>
</gene>
<dbReference type="SUPFAM" id="SSF55347">
    <property type="entry name" value="Glyceraldehyde-3-phosphate dehydrogenase-like, C-terminal domain"/>
    <property type="match status" value="1"/>
</dbReference>
<evidence type="ECO:0000313" key="5">
    <source>
        <dbReference type="EMBL" id="MFC6892758.1"/>
    </source>
</evidence>
<dbReference type="InterPro" id="IPR036291">
    <property type="entry name" value="NAD(P)-bd_dom_sf"/>
</dbReference>
<evidence type="ECO:0000256" key="1">
    <source>
        <dbReference type="ARBA" id="ARBA00010928"/>
    </source>
</evidence>
<keyword evidence="2" id="KW-0560">Oxidoreductase</keyword>
<dbReference type="EMBL" id="JBHSXL010000008">
    <property type="protein sequence ID" value="MFC6892758.1"/>
    <property type="molecule type" value="Genomic_DNA"/>
</dbReference>
<keyword evidence="6" id="KW-1185">Reference proteome</keyword>
<dbReference type="InterPro" id="IPR050984">
    <property type="entry name" value="Gfo/Idh/MocA_domain"/>
</dbReference>
<dbReference type="PANTHER" id="PTHR22604">
    <property type="entry name" value="OXIDOREDUCTASES"/>
    <property type="match status" value="1"/>
</dbReference>